<dbReference type="Pfam" id="PF00766">
    <property type="entry name" value="ETF_alpha"/>
    <property type="match status" value="1"/>
</dbReference>
<comment type="caution">
    <text evidence="8">The sequence shown here is derived from an EMBL/GenBank/DDBJ whole genome shotgun (WGS) entry which is preliminary data.</text>
</comment>
<gene>
    <name evidence="8" type="primary">etfA</name>
    <name evidence="8" type="ORF">NCTC10327_00727</name>
</gene>
<evidence type="ECO:0000259" key="6">
    <source>
        <dbReference type="Pfam" id="PF00766"/>
    </source>
</evidence>
<dbReference type="Gene3D" id="3.40.50.620">
    <property type="entry name" value="HUPs"/>
    <property type="match status" value="1"/>
</dbReference>
<dbReference type="GO" id="GO:0050660">
    <property type="term" value="F:flavin adenine dinucleotide binding"/>
    <property type="evidence" value="ECO:0007669"/>
    <property type="project" value="InterPro"/>
</dbReference>
<evidence type="ECO:0000313" key="9">
    <source>
        <dbReference type="Proteomes" id="UP000269974"/>
    </source>
</evidence>
<protein>
    <submittedName>
        <fullName evidence="8">Electron transfer flavoprotein subunit alpha</fullName>
    </submittedName>
</protein>
<reference evidence="8 9" key="1">
    <citation type="submission" date="2018-11" db="EMBL/GenBank/DDBJ databases">
        <authorList>
            <consortium name="Pathogen Informatics"/>
        </authorList>
    </citation>
    <scope>NUCLEOTIDE SEQUENCE [LARGE SCALE GENOMIC DNA]</scope>
    <source>
        <strain evidence="8 9">NCTC10327</strain>
    </source>
</reference>
<dbReference type="GO" id="GO:0009055">
    <property type="term" value="F:electron transfer activity"/>
    <property type="evidence" value="ECO:0007669"/>
    <property type="project" value="InterPro"/>
</dbReference>
<evidence type="ECO:0000259" key="7">
    <source>
        <dbReference type="Pfam" id="PF01012"/>
    </source>
</evidence>
<dbReference type="InterPro" id="IPR014729">
    <property type="entry name" value="Rossmann-like_a/b/a_fold"/>
</dbReference>
<dbReference type="Proteomes" id="UP000269974">
    <property type="component" value="Unassembled WGS sequence"/>
</dbReference>
<dbReference type="Pfam" id="PF01012">
    <property type="entry name" value="ETF"/>
    <property type="match status" value="1"/>
</dbReference>
<dbReference type="Gene3D" id="3.40.50.1220">
    <property type="entry name" value="TPP-binding domain"/>
    <property type="match status" value="1"/>
</dbReference>
<feature type="domain" description="Electron transfer flavoprotein alpha/beta-subunit N-terminal" evidence="7">
    <location>
        <begin position="15"/>
        <end position="149"/>
    </location>
</feature>
<dbReference type="InterPro" id="IPR014731">
    <property type="entry name" value="ETF_asu_C"/>
</dbReference>
<evidence type="ECO:0000256" key="2">
    <source>
        <dbReference type="ARBA" id="ARBA00005817"/>
    </source>
</evidence>
<comment type="similarity">
    <text evidence="2">Belongs to the ETF alpha-subunit/FixB family.</text>
</comment>
<feature type="domain" description="Electron transfer flavoprotein alpha subunit C-terminal" evidence="6">
    <location>
        <begin position="220"/>
        <end position="300"/>
    </location>
</feature>
<evidence type="ECO:0000256" key="5">
    <source>
        <dbReference type="SAM" id="MobiDB-lite"/>
    </source>
</evidence>
<comment type="cofactor">
    <cofactor evidence="1">
        <name>FAD</name>
        <dbReference type="ChEBI" id="CHEBI:57692"/>
    </cofactor>
</comment>
<dbReference type="AlphaFoldDB" id="A0A7Z8Y8S6"/>
<dbReference type="InterPro" id="IPR029035">
    <property type="entry name" value="DHS-like_NAD/FAD-binding_dom"/>
</dbReference>
<dbReference type="InterPro" id="IPR001308">
    <property type="entry name" value="ETF_a/FixB"/>
</dbReference>
<dbReference type="PANTHER" id="PTHR43153:SF11">
    <property type="entry name" value="ELECTRON TRANSFER FLAVOPROTEIN, SUBUNIT ALPHA (ETFA)"/>
    <property type="match status" value="1"/>
</dbReference>
<evidence type="ECO:0000256" key="4">
    <source>
        <dbReference type="ARBA" id="ARBA00025649"/>
    </source>
</evidence>
<comment type="function">
    <text evidence="4">The electron transfer flavoprotein serves as a specific electron acceptor for other dehydrogenases. It transfers the electrons to the main respiratory chain via ETF-ubiquinone oxidoreductase (ETF dehydrogenase).</text>
</comment>
<accession>A0A7Z8Y8S6</accession>
<evidence type="ECO:0000256" key="3">
    <source>
        <dbReference type="ARBA" id="ARBA00011355"/>
    </source>
</evidence>
<evidence type="ECO:0000313" key="8">
    <source>
        <dbReference type="EMBL" id="VDG76050.1"/>
    </source>
</evidence>
<dbReference type="PANTHER" id="PTHR43153">
    <property type="entry name" value="ELECTRON TRANSFER FLAVOPROTEIN ALPHA"/>
    <property type="match status" value="1"/>
</dbReference>
<evidence type="ECO:0000256" key="1">
    <source>
        <dbReference type="ARBA" id="ARBA00001974"/>
    </source>
</evidence>
<comment type="subunit">
    <text evidence="3">Heterodimer of an alpha and a beta subunit.</text>
</comment>
<feature type="region of interest" description="Disordered" evidence="5">
    <location>
        <begin position="163"/>
        <end position="191"/>
    </location>
</feature>
<dbReference type="SUPFAM" id="SSF52467">
    <property type="entry name" value="DHS-like NAD/FAD-binding domain"/>
    <property type="match status" value="1"/>
</dbReference>
<proteinExistence type="inferred from homology"/>
<name>A0A7Z8Y8S6_9ACTO</name>
<sequence length="344" mass="34972">MTVWVLSAGADVSELVAFAKRRGPVNVVGVANGTEATDADVAGADRAIRVELEAGIPPETAAMYVAGLVELGPNDLVLAPSTGVARAFAGAVAVKYGLPLLTGVRSFDENTLTLARFGGATLEDYPLEAPLVAIMEPMSAAAAETSAAAETCAAAETSAAADTAGAPATATPAAATPAAAAEPPATAAAPEVEVLRPEEADLLGCAKITDRQAAEVGEVDLSRADRVVAAGRGFVHKEDLHLAAELATALDAALGSSRPLCDVEGWMSRDQYLGLEGVRMRGSLLVTAGVSGAIHFTAGVAEAETIVAINNDPEAGIFEVADYGIVGDLYEVLPQLTAEIEKLR</sequence>
<dbReference type="InterPro" id="IPR014730">
    <property type="entry name" value="ETF_a/b_N"/>
</dbReference>
<dbReference type="SUPFAM" id="SSF52402">
    <property type="entry name" value="Adenine nucleotide alpha hydrolases-like"/>
    <property type="match status" value="1"/>
</dbReference>
<dbReference type="RefSeq" id="WP_244924515.1">
    <property type="nucleotide sequence ID" value="NZ_UYIO01000001.1"/>
</dbReference>
<dbReference type="EMBL" id="UYIO01000001">
    <property type="protein sequence ID" value="VDG76050.1"/>
    <property type="molecule type" value="Genomic_DNA"/>
</dbReference>
<dbReference type="GO" id="GO:0033539">
    <property type="term" value="P:fatty acid beta-oxidation using acyl-CoA dehydrogenase"/>
    <property type="evidence" value="ECO:0007669"/>
    <property type="project" value="TreeGrafter"/>
</dbReference>
<organism evidence="8 9">
    <name type="scientific">Actinobaculum suis</name>
    <dbReference type="NCBI Taxonomy" id="1657"/>
    <lineage>
        <taxon>Bacteria</taxon>
        <taxon>Bacillati</taxon>
        <taxon>Actinomycetota</taxon>
        <taxon>Actinomycetes</taxon>
        <taxon>Actinomycetales</taxon>
        <taxon>Actinomycetaceae</taxon>
        <taxon>Actinobaculum</taxon>
    </lineage>
</organism>